<reference evidence="3 4" key="1">
    <citation type="submission" date="2018-07" db="EMBL/GenBank/DDBJ databases">
        <title>Complete genome sequence of Spiroplasma alleghenense PLHS-1 (ATCC 51752).</title>
        <authorList>
            <person name="Chou L."/>
            <person name="Lee T.-Y."/>
            <person name="Tsai Y.-M."/>
            <person name="Kuo C.-H."/>
        </authorList>
    </citation>
    <scope>NUCLEOTIDE SEQUENCE [LARGE SCALE GENOMIC DNA]</scope>
    <source>
        <strain evidence="3 4">PLHS-1</strain>
    </source>
</reference>
<keyword evidence="1" id="KW-0812">Transmembrane</keyword>
<gene>
    <name evidence="3" type="ORF">SALLE_v1c08650</name>
</gene>
<evidence type="ECO:0000313" key="4">
    <source>
        <dbReference type="Proteomes" id="UP000254792"/>
    </source>
</evidence>
<feature type="transmembrane region" description="Helical" evidence="1">
    <location>
        <begin position="370"/>
        <end position="388"/>
    </location>
</feature>
<feature type="transmembrane region" description="Helical" evidence="1">
    <location>
        <begin position="139"/>
        <end position="162"/>
    </location>
</feature>
<dbReference type="EMBL" id="CP031376">
    <property type="protein sequence ID" value="AXK51535.1"/>
    <property type="molecule type" value="Genomic_DNA"/>
</dbReference>
<feature type="transmembrane region" description="Helical" evidence="1">
    <location>
        <begin position="174"/>
        <end position="197"/>
    </location>
</feature>
<proteinExistence type="predicted"/>
<dbReference type="KEGG" id="salx:SALLE_v1c08650"/>
<protein>
    <recommendedName>
        <fullName evidence="2">Phosphatidic acid phosphatase type 2/haloperoxidase domain-containing protein</fullName>
    </recommendedName>
</protein>
<keyword evidence="1" id="KW-1133">Transmembrane helix</keyword>
<dbReference type="Pfam" id="PF01569">
    <property type="entry name" value="PAP2"/>
    <property type="match status" value="1"/>
</dbReference>
<sequence>MTKSIYKQWYIIVTLATAGVFLVAFLLTSFGNIDRWFADVMGEWIQVDFIKFWVVFYNEMGFTSLFLVCSISVAILIETFYSRHDQKSKFYKTIFGCYSLLIAFFLYYNLDRLVGVVNENTGWGPGIDVEYLTNNNFKIASRISIFVIESIILIISIYLLRFKISKSKILVENRAWVIALSSIFFGMICYFTINYVLKQTFGRPYYLNVEFERYIGKVNLDENGWAVDIDLTPEAQKLELDHPDLKEQILESYNTGGYWTQADGYYKWYEINGNWYQNLKYWTNLKWLTWWMKFDPNYVKPAAWANGDFPSGHTISGYTGIYYVLFASTLIKDDKKRHITVNTLFIIWFINEMIMVNILVVARTHYISDTWFSFVFCTAILILTLRLTNTLSTKVILKVRNKKSLENQFTLINNNIYVYFQNENQIKISNNTKKSFDKKIKKYLREEQIKDLKLKQTSI</sequence>
<feature type="transmembrane region" description="Helical" evidence="1">
    <location>
        <begin position="315"/>
        <end position="331"/>
    </location>
</feature>
<feature type="transmembrane region" description="Helical" evidence="1">
    <location>
        <begin position="50"/>
        <end position="77"/>
    </location>
</feature>
<feature type="transmembrane region" description="Helical" evidence="1">
    <location>
        <begin position="9"/>
        <end position="30"/>
    </location>
</feature>
<dbReference type="OrthoDB" id="394310at2"/>
<dbReference type="SUPFAM" id="SSF48317">
    <property type="entry name" value="Acid phosphatase/Vanadium-dependent haloperoxidase"/>
    <property type="match status" value="1"/>
</dbReference>
<dbReference type="Gene3D" id="1.20.144.10">
    <property type="entry name" value="Phosphatidic acid phosphatase type 2/haloperoxidase"/>
    <property type="match status" value="1"/>
</dbReference>
<dbReference type="Proteomes" id="UP000254792">
    <property type="component" value="Chromosome"/>
</dbReference>
<dbReference type="AlphaFoldDB" id="A0A345Z4K6"/>
<organism evidence="3 4">
    <name type="scientific">Spiroplasma alleghenense</name>
    <dbReference type="NCBI Taxonomy" id="216931"/>
    <lineage>
        <taxon>Bacteria</taxon>
        <taxon>Bacillati</taxon>
        <taxon>Mycoplasmatota</taxon>
        <taxon>Mollicutes</taxon>
        <taxon>Entomoplasmatales</taxon>
        <taxon>Spiroplasmataceae</taxon>
        <taxon>Spiroplasma</taxon>
    </lineage>
</organism>
<feature type="transmembrane region" description="Helical" evidence="1">
    <location>
        <begin position="89"/>
        <end position="108"/>
    </location>
</feature>
<dbReference type="InterPro" id="IPR000326">
    <property type="entry name" value="PAP2/HPO"/>
</dbReference>
<accession>A0A345Z4K6</accession>
<feature type="domain" description="Phosphatidic acid phosphatase type 2/haloperoxidase" evidence="2">
    <location>
        <begin position="290"/>
        <end position="390"/>
    </location>
</feature>
<dbReference type="InterPro" id="IPR036938">
    <property type="entry name" value="PAP2/HPO_sf"/>
</dbReference>
<feature type="transmembrane region" description="Helical" evidence="1">
    <location>
        <begin position="343"/>
        <end position="364"/>
    </location>
</feature>
<name>A0A345Z4K6_9MOLU</name>
<dbReference type="CDD" id="cd01610">
    <property type="entry name" value="PAP2_like"/>
    <property type="match status" value="1"/>
</dbReference>
<keyword evidence="4" id="KW-1185">Reference proteome</keyword>
<evidence type="ECO:0000259" key="2">
    <source>
        <dbReference type="Pfam" id="PF01569"/>
    </source>
</evidence>
<evidence type="ECO:0000313" key="3">
    <source>
        <dbReference type="EMBL" id="AXK51535.1"/>
    </source>
</evidence>
<keyword evidence="1" id="KW-0472">Membrane</keyword>
<evidence type="ECO:0000256" key="1">
    <source>
        <dbReference type="SAM" id="Phobius"/>
    </source>
</evidence>
<dbReference type="RefSeq" id="WP_115558430.1">
    <property type="nucleotide sequence ID" value="NZ_CP031376.1"/>
</dbReference>